<dbReference type="Pfam" id="PF00432">
    <property type="entry name" value="Prenyltrans"/>
    <property type="match status" value="2"/>
</dbReference>
<dbReference type="InterPro" id="IPR051588">
    <property type="entry name" value="Cobalamin_Transport"/>
</dbReference>
<dbReference type="Pfam" id="PF14478">
    <property type="entry name" value="DUF4430"/>
    <property type="match status" value="1"/>
</dbReference>
<evidence type="ECO:0000313" key="4">
    <source>
        <dbReference type="EMBL" id="KAE9133842.1"/>
    </source>
</evidence>
<dbReference type="PANTHER" id="PTHR10559:SF18">
    <property type="entry name" value="TRANSCOBALAMIN II"/>
    <property type="match status" value="1"/>
</dbReference>
<gene>
    <name evidence="4" type="ORF">PF010_g2661</name>
</gene>
<dbReference type="SUPFAM" id="SSF48239">
    <property type="entry name" value="Terpenoid cyclases/Protein prenyltransferases"/>
    <property type="match status" value="2"/>
</dbReference>
<sequence length="1412" mass="151306">MDGGPFGEVSSEITSIVPSSPSPTGTTADLASIVLTSATASTVTREIPILSGKNVYDEIFIDADAIKVTANGAADFLFVNNKSGAVNAPVDKVLTLSETTPRLVRVIAQQGTNEPRIYYLRILKGKTLDERVTSAIASSSQNILSAGVSSDWQAVGLAQADKNIPDSYYRTVLSNVQSANGTFSKVTDYARTAIGISALGYDPANFATYDLIERIYNNDKMTNQGVNGPIYSLIALDTRNYSIPDTALWSRAKLVDEILKNQNADGGFGYSPGSSDPDLTAMALIAIAPYKENPEVLTAGGKAVQWLSLKQQTHGGYSSFGSDSSESVSQAIIALTAFGTDPTGPDFTKNGINLVQKLLTFQKQDGGFAHILTSGSNGMATEQALQALVAYRLNQNHEGALYDFNRVPLYGSPVSVKIEVEGPQSQLASGTVIGRNALEALQQLSSTGNLDVQIKEHSQYGPYVESIGGIEAGHFGGYDGWNYVVERDGKWSTPPVGMSEYILSRFDHILIYYGDSSTQLVHSITASPAQPVANQPFTVAVEQSSWDWNQNKDVITKAADAAVTINGVTIRTDENGNALFPAGITTAGTYPVLVDHNVENGPPLLVRSNSTITIGQQVVVPPVDPPVDPNPVVKTITLSVIGDSQKGTILSSKNVTLAEGDTAFTVLKRELGGKVVSSGSGASAYVSAIDGLAEFDRGPESGWMYMVNGQFPAVSAGLYTLSNGDSLAWRYTLNLGKDLGDNSTGSNPVAGAGTTGTPSIPQNIETEINKAAIKPNNTLPIGKVGTTTLLLNGSEKMSKDQIEQLVKALASITVSLSQSAAADTETIIKDALEKIRFVVPFGALDQALTIKIEESKSDKPGFVSSIFDFTPNGTAFQKPVYLQFKIPVLTDKPENLAIVWLNEQTGEWIPVPAVLDLKTGIITGKVTHFTKFAVVDKSQLADKFRDVSAEIQAAVKFITGGGSLSDWEAFALARSGSKVPAAYLTQLRNYLNENKGDFRKVTDLERVALVLRAMGEDPTTFAGYNLIQNLYSSKNMTNQGTNGPLFALLALDSGGYVTPDDALWTRSKLVDWVLQQQKTNGAFPLTPDGEDNLDMTAMALTALAPYIGQAEVKKAVDQSVSWLSSQQLDSGGYKSYGDENSETTAQVIIALTAIGVHPSDTRFVKKNGDLLTNLLGFRQTDGGFAHVAGQQTNEMATEQALMALVAYDRYNKGDSGLYDLSDSQKAPVQTEKFIDDGQISAWASAAVYRVYQAKLIVGLSTTELQFGPKQKMTRAQLATLLVNLLGETPDKEAAPVFGDVKPGSWYYGSIMTAKEKGIIQGISADSFQPNREVSRQEMAMMIARAFKLKPDTAKFTFKDESSIGKNARNDVEAVYDSGLMVGFDEYFNPADSVTREMAAVVADKLHELTAAQ</sequence>
<feature type="compositionally biased region" description="Low complexity" evidence="2">
    <location>
        <begin position="8"/>
        <end position="24"/>
    </location>
</feature>
<dbReference type="EMBL" id="QXFX01000075">
    <property type="protein sequence ID" value="KAE9133842.1"/>
    <property type="molecule type" value="Genomic_DNA"/>
</dbReference>
<keyword evidence="1" id="KW-0677">Repeat</keyword>
<comment type="caution">
    <text evidence="4">The sequence shown here is derived from an EMBL/GenBank/DDBJ whole genome shotgun (WGS) entry which is preliminary data.</text>
</comment>
<name>A0A6G0LX11_9STRA</name>
<feature type="domain" description="SLH" evidence="3">
    <location>
        <begin position="1293"/>
        <end position="1356"/>
    </location>
</feature>
<dbReference type="CDD" id="cd00688">
    <property type="entry name" value="ISOPREN_C2_like"/>
    <property type="match status" value="2"/>
</dbReference>
<dbReference type="Proteomes" id="UP000488956">
    <property type="component" value="Unassembled WGS sequence"/>
</dbReference>
<dbReference type="PROSITE" id="PS51272">
    <property type="entry name" value="SLH"/>
    <property type="match status" value="2"/>
</dbReference>
<proteinExistence type="predicted"/>
<evidence type="ECO:0000259" key="3">
    <source>
        <dbReference type="PROSITE" id="PS51272"/>
    </source>
</evidence>
<dbReference type="InterPro" id="IPR027954">
    <property type="entry name" value="Transcobalamin-like_C"/>
</dbReference>
<feature type="domain" description="SLH" evidence="3">
    <location>
        <begin position="1230"/>
        <end position="1292"/>
    </location>
</feature>
<dbReference type="InterPro" id="IPR001119">
    <property type="entry name" value="SLH_dom"/>
</dbReference>
<reference evidence="4 5" key="1">
    <citation type="submission" date="2018-09" db="EMBL/GenBank/DDBJ databases">
        <title>Genomic investigation of the strawberry pathogen Phytophthora fragariae indicates pathogenicity is determined by transcriptional variation in three key races.</title>
        <authorList>
            <person name="Adams T.M."/>
            <person name="Armitage A.D."/>
            <person name="Sobczyk M.K."/>
            <person name="Bates H.J."/>
            <person name="Dunwell J.M."/>
            <person name="Nellist C.F."/>
            <person name="Harrison R.J."/>
        </authorList>
    </citation>
    <scope>NUCLEOTIDE SEQUENCE [LARGE SCALE GENOMIC DNA]</scope>
    <source>
        <strain evidence="4 5">ONT-3</strain>
    </source>
</reference>
<feature type="region of interest" description="Disordered" evidence="2">
    <location>
        <begin position="742"/>
        <end position="761"/>
    </location>
</feature>
<protein>
    <recommendedName>
        <fullName evidence="3">SLH domain-containing protein</fullName>
    </recommendedName>
</protein>
<evidence type="ECO:0000256" key="2">
    <source>
        <dbReference type="SAM" id="MobiDB-lite"/>
    </source>
</evidence>
<dbReference type="GO" id="GO:0003824">
    <property type="term" value="F:catalytic activity"/>
    <property type="evidence" value="ECO:0007669"/>
    <property type="project" value="InterPro"/>
</dbReference>
<dbReference type="Gene3D" id="1.50.10.20">
    <property type="match status" value="2"/>
</dbReference>
<dbReference type="Gene3D" id="2.170.130.30">
    <property type="match status" value="2"/>
</dbReference>
<organism evidence="4 5">
    <name type="scientific">Phytophthora fragariae</name>
    <dbReference type="NCBI Taxonomy" id="53985"/>
    <lineage>
        <taxon>Eukaryota</taxon>
        <taxon>Sar</taxon>
        <taxon>Stramenopiles</taxon>
        <taxon>Oomycota</taxon>
        <taxon>Peronosporomycetes</taxon>
        <taxon>Peronosporales</taxon>
        <taxon>Peronosporaceae</taxon>
        <taxon>Phytophthora</taxon>
    </lineage>
</organism>
<accession>A0A6G0LX11</accession>
<dbReference type="Pfam" id="PF00395">
    <property type="entry name" value="SLH"/>
    <property type="match status" value="3"/>
</dbReference>
<dbReference type="InterPro" id="IPR001330">
    <property type="entry name" value="Prenyltrans"/>
</dbReference>
<evidence type="ECO:0000256" key="1">
    <source>
        <dbReference type="ARBA" id="ARBA00022737"/>
    </source>
</evidence>
<dbReference type="InterPro" id="IPR008930">
    <property type="entry name" value="Terpenoid_cyclase/PrenylTrfase"/>
</dbReference>
<feature type="region of interest" description="Disordered" evidence="2">
    <location>
        <begin position="1"/>
        <end position="24"/>
    </location>
</feature>
<evidence type="ECO:0000313" key="5">
    <source>
        <dbReference type="Proteomes" id="UP000488956"/>
    </source>
</evidence>
<dbReference type="PANTHER" id="PTHR10559">
    <property type="entry name" value="TRANSCOBALAMIN-1/GASTRIC INTRINSIC FACTOR"/>
    <property type="match status" value="1"/>
</dbReference>